<dbReference type="EMBL" id="JBHTKH010000007">
    <property type="protein sequence ID" value="MFD1054998.1"/>
    <property type="molecule type" value="Genomic_DNA"/>
</dbReference>
<gene>
    <name evidence="1" type="ORF">ACFQ2V_11835</name>
</gene>
<protein>
    <submittedName>
        <fullName evidence="1">Uncharacterized protein</fullName>
    </submittedName>
</protein>
<reference evidence="2" key="1">
    <citation type="journal article" date="2019" name="Int. J. Syst. Evol. Microbiol.">
        <title>The Global Catalogue of Microorganisms (GCM) 10K type strain sequencing project: providing services to taxonomists for standard genome sequencing and annotation.</title>
        <authorList>
            <consortium name="The Broad Institute Genomics Platform"/>
            <consortium name="The Broad Institute Genome Sequencing Center for Infectious Disease"/>
            <person name="Wu L."/>
            <person name="Ma J."/>
        </authorList>
    </citation>
    <scope>NUCLEOTIDE SEQUENCE [LARGE SCALE GENOMIC DNA]</scope>
    <source>
        <strain evidence="2">CCUG 57508</strain>
    </source>
</reference>
<evidence type="ECO:0000313" key="1">
    <source>
        <dbReference type="EMBL" id="MFD1054998.1"/>
    </source>
</evidence>
<dbReference type="Proteomes" id="UP001597046">
    <property type="component" value="Unassembled WGS sequence"/>
</dbReference>
<keyword evidence="2" id="KW-1185">Reference proteome</keyword>
<organism evidence="1 2">
    <name type="scientific">Terrabacter terrigena</name>
    <dbReference type="NCBI Taxonomy" id="574718"/>
    <lineage>
        <taxon>Bacteria</taxon>
        <taxon>Bacillati</taxon>
        <taxon>Actinomycetota</taxon>
        <taxon>Actinomycetes</taxon>
        <taxon>Micrococcales</taxon>
        <taxon>Intrasporangiaceae</taxon>
        <taxon>Terrabacter</taxon>
    </lineage>
</organism>
<name>A0ABW3MWC1_9MICO</name>
<accession>A0ABW3MWC1</accession>
<sequence>MSGPSSGDIERTLRTLLGWRLTWWQRLRWWFKDRAGQGLGPNGGYWGGVIVRALAFMRKGAAAAAAFLRRQ</sequence>
<evidence type="ECO:0000313" key="2">
    <source>
        <dbReference type="Proteomes" id="UP001597046"/>
    </source>
</evidence>
<proteinExistence type="predicted"/>
<dbReference type="RefSeq" id="WP_386052902.1">
    <property type="nucleotide sequence ID" value="NZ_JBHTKH010000007.1"/>
</dbReference>
<comment type="caution">
    <text evidence="1">The sequence shown here is derived from an EMBL/GenBank/DDBJ whole genome shotgun (WGS) entry which is preliminary data.</text>
</comment>